<reference evidence="3 4" key="1">
    <citation type="submission" date="2019-06" db="EMBL/GenBank/DDBJ databases">
        <title>Mycoplasma sp. 2F1A isolated from ostrich.</title>
        <authorList>
            <person name="Spergser J."/>
        </authorList>
    </citation>
    <scope>NUCLEOTIDE SEQUENCE [LARGE SCALE GENOMIC DNA]</scope>
    <source>
        <strain evidence="3 4">2F1A</strain>
    </source>
</reference>
<dbReference type="EMBL" id="CP040825">
    <property type="protein sequence ID" value="QCZ36589.1"/>
    <property type="molecule type" value="Genomic_DNA"/>
</dbReference>
<dbReference type="KEGG" id="mnh:FG904_00970"/>
<protein>
    <submittedName>
        <fullName evidence="3">Uncharacterized protein</fullName>
    </submittedName>
</protein>
<gene>
    <name evidence="3" type="ORF">FG904_00970</name>
</gene>
<dbReference type="Proteomes" id="UP000305457">
    <property type="component" value="Chromosome"/>
</dbReference>
<keyword evidence="2" id="KW-1133">Transmembrane helix</keyword>
<name>A0A5B7XUN5_9MOLU</name>
<accession>A0A5B7XUN5</accession>
<dbReference type="AlphaFoldDB" id="A0A5B7XUN5"/>
<feature type="transmembrane region" description="Helical" evidence="2">
    <location>
        <begin position="451"/>
        <end position="476"/>
    </location>
</feature>
<evidence type="ECO:0000256" key="2">
    <source>
        <dbReference type="SAM" id="Phobius"/>
    </source>
</evidence>
<sequence>MKRLNCLYNAKKNKEYPWALKHPKVENALALFKSRKDAMNWFLAYQLDCAVWFQTDKRIVGGLLIGYKNSDDKMEYELNVDKFDGKLDYEETLKELNITKDGFRDEDGAKVAVEEVVDFKQLHDVETYFPLDDDYKYERKASAKDLEIEKLRAQISELSILLSQRTSGTDYSQELIYLTKQLEDSNSDKETLLRQIAELKEKLQHQETVVVEEKVVEVEPTVVVECDDKIKEYVYIRNLSACKQIKILAVYAKKLEKLSSKLASDLQTSVADLQAVDKNLRDALSVAQDLEVEYKDNDEKLRFLAAIMFSLKKSLRTLSEKVVGKAEIEDSAENALYFETCDKENVKVAQYTSFVAYDQMHVGFVPENDYLYAVYIGEPAARKHFVVLDSPFDAEQVVVSNEVREIEVIREVPVEIIKEVIKEVEVPVEVIKEVQVTSDDKQVSAPARFSWLALFLLAVAYGILIALVVLFATGVISA</sequence>
<evidence type="ECO:0000313" key="3">
    <source>
        <dbReference type="EMBL" id="QCZ36589.1"/>
    </source>
</evidence>
<feature type="coiled-coil region" evidence="1">
    <location>
        <begin position="182"/>
        <end position="209"/>
    </location>
</feature>
<keyword evidence="2" id="KW-0472">Membrane</keyword>
<organism evidence="3 4">
    <name type="scientific">Mycoplasma nasistruthionis</name>
    <dbReference type="NCBI Taxonomy" id="353852"/>
    <lineage>
        <taxon>Bacteria</taxon>
        <taxon>Bacillati</taxon>
        <taxon>Mycoplasmatota</taxon>
        <taxon>Mollicutes</taxon>
        <taxon>Mycoplasmataceae</taxon>
        <taxon>Mycoplasma</taxon>
    </lineage>
</organism>
<keyword evidence="2" id="KW-0812">Transmembrane</keyword>
<dbReference type="RefSeq" id="WP_139592072.1">
    <property type="nucleotide sequence ID" value="NZ_CP040825.1"/>
</dbReference>
<dbReference type="NCBIfam" id="NF045932">
    <property type="entry name" value="MAG3090_fam_N"/>
    <property type="match status" value="1"/>
</dbReference>
<evidence type="ECO:0000313" key="4">
    <source>
        <dbReference type="Proteomes" id="UP000305457"/>
    </source>
</evidence>
<dbReference type="OrthoDB" id="394221at2"/>
<proteinExistence type="predicted"/>
<evidence type="ECO:0000256" key="1">
    <source>
        <dbReference type="SAM" id="Coils"/>
    </source>
</evidence>
<keyword evidence="1" id="KW-0175">Coiled coil</keyword>